<feature type="transmembrane region" description="Helical" evidence="2">
    <location>
        <begin position="205"/>
        <end position="225"/>
    </location>
</feature>
<keyword evidence="2" id="KW-1133">Transmembrane helix</keyword>
<feature type="transmembrane region" description="Helical" evidence="2">
    <location>
        <begin position="354"/>
        <end position="377"/>
    </location>
</feature>
<evidence type="ECO:0000313" key="6">
    <source>
        <dbReference type="Proteomes" id="UP001197247"/>
    </source>
</evidence>
<dbReference type="InterPro" id="IPR043968">
    <property type="entry name" value="SGNH"/>
</dbReference>
<dbReference type="InterPro" id="IPR002656">
    <property type="entry name" value="Acyl_transf_3_dom"/>
</dbReference>
<feature type="transmembrane region" description="Helical" evidence="2">
    <location>
        <begin position="237"/>
        <end position="256"/>
    </location>
</feature>
<keyword evidence="5" id="KW-0012">Acyltransferase</keyword>
<feature type="compositionally biased region" description="Basic and acidic residues" evidence="1">
    <location>
        <begin position="658"/>
        <end position="683"/>
    </location>
</feature>
<dbReference type="InterPro" id="IPR050879">
    <property type="entry name" value="Acyltransferase_3"/>
</dbReference>
<dbReference type="PANTHER" id="PTHR23028">
    <property type="entry name" value="ACETYLTRANSFERASE"/>
    <property type="match status" value="1"/>
</dbReference>
<sequence length="708" mass="75729">MSPHTHRADVQGLRAVAVIMVILFHSAVPFPAGFAGVDVFLVISGFVITGQMQRLHARGEFRVGRFFARRVQRLFPALLVMLLVVLLFSLLIQPPLGPQETTAKTAAGAITLTGNFVILRWTGGYFANAAESNVLLHVWSLSVEEQFYLAFPFIMLAAWWLARRLRRPVGVPVACVAVVTGFSFALSLWTTNSDNRYGPIALSDFAFYSSPTRAWEFGVGALLALLPAERVRPGRQLGSCLGIVGAATLLGMNFVIDRNTPWPGTAALLPVLGTALVIAAGTGPVTSLLATRPVVRIGDLSYSLYLWHWPFILFGGLLWPNLPLIWFALLSVPAAWAGFRYVEQPIRGLRIAVPAAFGAATLAGAGALAACFVVPLFGSSAVTVSSDYAGERMVPTAGTTMECMVNGRSFEPSDVDRCMVRVPRPRGWIMLVGDSHANAISTGVVEAGKRLGYDVLPLTGAGCVFSREATSSAVPNCGDLNSSLLDRVTGDGRPSLVITTSWLTAHLDREGPSYATEVIEPALREVDEAGVPLLYVRDVPNLAPPHHTQISPCLGGLVGFRCSRSEADILHWQGEARTTEDAFRTALPSMVTFDPWDVFCRGGTCSTVVNGRLGYLDYEHLNGLGSAALADGLVGAVERAVSGRLGAGSRGWGGPGRARAERAQHRDTAGALRDATRRRDGSTRHGGGSTAPGLHPCSPVRWSGQRDA</sequence>
<dbReference type="PANTHER" id="PTHR23028:SF53">
    <property type="entry name" value="ACYL_TRANSF_3 DOMAIN-CONTAINING PROTEIN"/>
    <property type="match status" value="1"/>
</dbReference>
<feature type="transmembrane region" description="Helical" evidence="2">
    <location>
        <begin position="74"/>
        <end position="92"/>
    </location>
</feature>
<evidence type="ECO:0000259" key="4">
    <source>
        <dbReference type="Pfam" id="PF19040"/>
    </source>
</evidence>
<dbReference type="Pfam" id="PF01757">
    <property type="entry name" value="Acyl_transf_3"/>
    <property type="match status" value="1"/>
</dbReference>
<evidence type="ECO:0000256" key="1">
    <source>
        <dbReference type="SAM" id="MobiDB-lite"/>
    </source>
</evidence>
<dbReference type="Pfam" id="PF19040">
    <property type="entry name" value="SGNH"/>
    <property type="match status" value="1"/>
</dbReference>
<organism evidence="5 6">
    <name type="scientific">Kineosporia corallincola</name>
    <dbReference type="NCBI Taxonomy" id="2835133"/>
    <lineage>
        <taxon>Bacteria</taxon>
        <taxon>Bacillati</taxon>
        <taxon>Actinomycetota</taxon>
        <taxon>Actinomycetes</taxon>
        <taxon>Kineosporiales</taxon>
        <taxon>Kineosporiaceae</taxon>
        <taxon>Kineosporia</taxon>
    </lineage>
</organism>
<feature type="domain" description="SGNH" evidence="4">
    <location>
        <begin position="414"/>
        <end position="631"/>
    </location>
</feature>
<accession>A0ABS5TH31</accession>
<dbReference type="EMBL" id="JAHBAY010000004">
    <property type="protein sequence ID" value="MBT0769481.1"/>
    <property type="molecule type" value="Genomic_DNA"/>
</dbReference>
<dbReference type="GO" id="GO:0016746">
    <property type="term" value="F:acyltransferase activity"/>
    <property type="evidence" value="ECO:0007669"/>
    <property type="project" value="UniProtKB-KW"/>
</dbReference>
<gene>
    <name evidence="5" type="ORF">KIH74_11155</name>
</gene>
<feature type="transmembrane region" description="Helical" evidence="2">
    <location>
        <begin position="169"/>
        <end position="190"/>
    </location>
</feature>
<protein>
    <submittedName>
        <fullName evidence="5">Acyltransferase</fullName>
    </submittedName>
</protein>
<name>A0ABS5TH31_9ACTN</name>
<dbReference type="RefSeq" id="WP_214155783.1">
    <property type="nucleotide sequence ID" value="NZ_JAHBAY010000004.1"/>
</dbReference>
<keyword evidence="5" id="KW-0808">Transferase</keyword>
<keyword evidence="2" id="KW-0812">Transmembrane</keyword>
<proteinExistence type="predicted"/>
<feature type="transmembrane region" description="Helical" evidence="2">
    <location>
        <begin position="146"/>
        <end position="162"/>
    </location>
</feature>
<feature type="compositionally biased region" description="Gly residues" evidence="1">
    <location>
        <begin position="645"/>
        <end position="656"/>
    </location>
</feature>
<dbReference type="Proteomes" id="UP001197247">
    <property type="component" value="Unassembled WGS sequence"/>
</dbReference>
<feature type="region of interest" description="Disordered" evidence="1">
    <location>
        <begin position="645"/>
        <end position="708"/>
    </location>
</feature>
<feature type="transmembrane region" description="Helical" evidence="2">
    <location>
        <begin position="302"/>
        <end position="319"/>
    </location>
</feature>
<keyword evidence="6" id="KW-1185">Reference proteome</keyword>
<comment type="caution">
    <text evidence="5">The sequence shown here is derived from an EMBL/GenBank/DDBJ whole genome shotgun (WGS) entry which is preliminary data.</text>
</comment>
<keyword evidence="2" id="KW-0472">Membrane</keyword>
<reference evidence="5 6" key="1">
    <citation type="submission" date="2021-05" db="EMBL/GenBank/DDBJ databases">
        <title>Kineosporia and Streptomyces sp. nov. two new marine actinobacteria isolated from Coral.</title>
        <authorList>
            <person name="Buangrab K."/>
            <person name="Sutthacheep M."/>
            <person name="Yeemin T."/>
            <person name="Harunari E."/>
            <person name="Igarashi Y."/>
            <person name="Kanchanasin P."/>
            <person name="Tanasupawat S."/>
            <person name="Phongsopitanun W."/>
        </authorList>
    </citation>
    <scope>NUCLEOTIDE SEQUENCE [LARGE SCALE GENOMIC DNA]</scope>
    <source>
        <strain evidence="5 6">J2-2</strain>
    </source>
</reference>
<feature type="transmembrane region" description="Helical" evidence="2">
    <location>
        <begin position="325"/>
        <end position="342"/>
    </location>
</feature>
<evidence type="ECO:0000313" key="5">
    <source>
        <dbReference type="EMBL" id="MBT0769481.1"/>
    </source>
</evidence>
<evidence type="ECO:0000259" key="3">
    <source>
        <dbReference type="Pfam" id="PF01757"/>
    </source>
</evidence>
<feature type="transmembrane region" description="Helical" evidence="2">
    <location>
        <begin position="34"/>
        <end position="53"/>
    </location>
</feature>
<feature type="domain" description="Acyltransferase 3" evidence="3">
    <location>
        <begin position="9"/>
        <end position="332"/>
    </location>
</feature>
<evidence type="ECO:0000256" key="2">
    <source>
        <dbReference type="SAM" id="Phobius"/>
    </source>
</evidence>
<feature type="transmembrane region" description="Helical" evidence="2">
    <location>
        <begin position="268"/>
        <end position="290"/>
    </location>
</feature>